<name>A0A6A4WU75_AMPAM</name>
<organism evidence="1 2">
    <name type="scientific">Amphibalanus amphitrite</name>
    <name type="common">Striped barnacle</name>
    <name type="synonym">Balanus amphitrite</name>
    <dbReference type="NCBI Taxonomy" id="1232801"/>
    <lineage>
        <taxon>Eukaryota</taxon>
        <taxon>Metazoa</taxon>
        <taxon>Ecdysozoa</taxon>
        <taxon>Arthropoda</taxon>
        <taxon>Crustacea</taxon>
        <taxon>Multicrustacea</taxon>
        <taxon>Cirripedia</taxon>
        <taxon>Thoracica</taxon>
        <taxon>Thoracicalcarea</taxon>
        <taxon>Balanomorpha</taxon>
        <taxon>Balanoidea</taxon>
        <taxon>Balanidae</taxon>
        <taxon>Amphibalaninae</taxon>
        <taxon>Amphibalanus</taxon>
    </lineage>
</organism>
<dbReference type="InterPro" id="IPR036409">
    <property type="entry name" value="Aldolase_II/adducin_N_sf"/>
</dbReference>
<dbReference type="EMBL" id="VIIS01000736">
    <property type="protein sequence ID" value="KAF0305631.1"/>
    <property type="molecule type" value="Genomic_DNA"/>
</dbReference>
<accession>A0A6A4WU75</accession>
<dbReference type="GO" id="GO:0014069">
    <property type="term" value="C:postsynaptic density"/>
    <property type="evidence" value="ECO:0007669"/>
    <property type="project" value="TreeGrafter"/>
</dbReference>
<dbReference type="InterPro" id="IPR051017">
    <property type="entry name" value="Aldolase-II_Adducin_sf"/>
</dbReference>
<evidence type="ECO:0000313" key="2">
    <source>
        <dbReference type="Proteomes" id="UP000440578"/>
    </source>
</evidence>
<dbReference type="GO" id="GO:0005856">
    <property type="term" value="C:cytoskeleton"/>
    <property type="evidence" value="ECO:0007669"/>
    <property type="project" value="TreeGrafter"/>
</dbReference>
<protein>
    <submittedName>
        <fullName evidence="1">Alpha-adducin</fullName>
    </submittedName>
</protein>
<keyword evidence="2" id="KW-1185">Reference proteome</keyword>
<dbReference type="GO" id="GO:0005886">
    <property type="term" value="C:plasma membrane"/>
    <property type="evidence" value="ECO:0007669"/>
    <property type="project" value="TreeGrafter"/>
</dbReference>
<comment type="caution">
    <text evidence="1">The sequence shown here is derived from an EMBL/GenBank/DDBJ whole genome shotgun (WGS) entry which is preliminary data.</text>
</comment>
<evidence type="ECO:0000313" key="1">
    <source>
        <dbReference type="EMBL" id="KAF0305631.1"/>
    </source>
</evidence>
<dbReference type="GO" id="GO:0051016">
    <property type="term" value="P:barbed-end actin filament capping"/>
    <property type="evidence" value="ECO:0007669"/>
    <property type="project" value="TreeGrafter"/>
</dbReference>
<dbReference type="Gene3D" id="3.40.225.10">
    <property type="entry name" value="Class II aldolase/adducin N-terminal domain"/>
    <property type="match status" value="1"/>
</dbReference>
<proteinExistence type="predicted"/>
<dbReference type="OrthoDB" id="3238794at2759"/>
<sequence length="153" mass="16596">MLRSLARLVRAAPPLPAETVLRRSPTVARLTRPFGSLPGLRPIAINDLGADCPYSAEEQAVRCKLASLYRLVDARGWSMGIYNHITVSTMQCGLLPITQEALVVHGFAGVSYHDYQGILINSAEKKDIQENLGPKNKVIVVTCALNPSPAPVH</sequence>
<dbReference type="SUPFAM" id="SSF53639">
    <property type="entry name" value="AraD/HMP-PK domain-like"/>
    <property type="match status" value="1"/>
</dbReference>
<dbReference type="PANTHER" id="PTHR10672:SF3">
    <property type="entry name" value="PROTEIN HU-LI TAI SHAO"/>
    <property type="match status" value="1"/>
</dbReference>
<gene>
    <name evidence="1" type="primary">Add1_1</name>
    <name evidence="1" type="ORF">FJT64_002531</name>
</gene>
<dbReference type="Proteomes" id="UP000440578">
    <property type="component" value="Unassembled WGS sequence"/>
</dbReference>
<dbReference type="PANTHER" id="PTHR10672">
    <property type="entry name" value="ADDUCIN"/>
    <property type="match status" value="1"/>
</dbReference>
<reference evidence="1 2" key="1">
    <citation type="submission" date="2019-07" db="EMBL/GenBank/DDBJ databases">
        <title>Draft genome assembly of a fouling barnacle, Amphibalanus amphitrite (Darwin, 1854): The first reference genome for Thecostraca.</title>
        <authorList>
            <person name="Kim W."/>
        </authorList>
    </citation>
    <scope>NUCLEOTIDE SEQUENCE [LARGE SCALE GENOMIC DNA]</scope>
    <source>
        <strain evidence="1">SNU_AA5</strain>
        <tissue evidence="1">Soma without cirri and trophi</tissue>
    </source>
</reference>
<dbReference type="GO" id="GO:0051015">
    <property type="term" value="F:actin filament binding"/>
    <property type="evidence" value="ECO:0007669"/>
    <property type="project" value="TreeGrafter"/>
</dbReference>
<dbReference type="AlphaFoldDB" id="A0A6A4WU75"/>